<sequence>MLEFLGLKEDSERVYLAMLENPNYGVAELAEQCRMPPQEIRQALDELVDMDLIQPSRESPGRLRAVSPRVGLGSLLRNRQLELERLQEGLTISNATVQRLIAETDGRDPDEGAGGIKRLVGMNSVQRRLEELSQHAQTECLSLVPGGGQSAAVLESSRRLDEDALRRGVTIRAVYLDSARKDQATMAYARWLAGAGGETRTTPVLASRMVIVDRRVALLPLEPGNSRAGVIQVEEPGVVAALTSWFEEIWSTSVPIDSDVVRDRQNLTGQEREVLRLLGQGLTDEMAGRRLGVSLRTARRMMADLMSRLGAQSRFEAGVKAAEQGWVSSADIVAAAGQQRREA</sequence>
<name>A0ABN2X804_9ACTN</name>
<dbReference type="PANTHER" id="PTHR34293">
    <property type="entry name" value="HTH-TYPE TRANSCRIPTIONAL REGULATOR TRMBL2"/>
    <property type="match status" value="1"/>
</dbReference>
<dbReference type="EMBL" id="BAAANS010000031">
    <property type="protein sequence ID" value="GAA2106909.1"/>
    <property type="molecule type" value="Genomic_DNA"/>
</dbReference>
<dbReference type="PROSITE" id="PS50043">
    <property type="entry name" value="HTH_LUXR_2"/>
    <property type="match status" value="1"/>
</dbReference>
<dbReference type="CDD" id="cd06170">
    <property type="entry name" value="LuxR_C_like"/>
    <property type="match status" value="1"/>
</dbReference>
<protein>
    <recommendedName>
        <fullName evidence="1">HTH luxR-type domain-containing protein</fullName>
    </recommendedName>
</protein>
<dbReference type="RefSeq" id="WP_344554415.1">
    <property type="nucleotide sequence ID" value="NZ_BAAANS010000031.1"/>
</dbReference>
<dbReference type="InterPro" id="IPR051797">
    <property type="entry name" value="TrmB-like"/>
</dbReference>
<proteinExistence type="predicted"/>
<dbReference type="PRINTS" id="PR00038">
    <property type="entry name" value="HTHLUXR"/>
</dbReference>
<dbReference type="InterPro" id="IPR036388">
    <property type="entry name" value="WH-like_DNA-bd_sf"/>
</dbReference>
<accession>A0ABN2X804</accession>
<evidence type="ECO:0000259" key="1">
    <source>
        <dbReference type="PROSITE" id="PS50043"/>
    </source>
</evidence>
<dbReference type="InterPro" id="IPR000792">
    <property type="entry name" value="Tscrpt_reg_LuxR_C"/>
</dbReference>
<dbReference type="SUPFAM" id="SSF46785">
    <property type="entry name" value="Winged helix' DNA-binding domain"/>
    <property type="match status" value="1"/>
</dbReference>
<dbReference type="PANTHER" id="PTHR34293:SF1">
    <property type="entry name" value="HTH-TYPE TRANSCRIPTIONAL REGULATOR TRMBL2"/>
    <property type="match status" value="1"/>
</dbReference>
<dbReference type="InterPro" id="IPR016032">
    <property type="entry name" value="Sig_transdc_resp-reg_C-effctor"/>
</dbReference>
<comment type="caution">
    <text evidence="2">The sequence shown here is derived from an EMBL/GenBank/DDBJ whole genome shotgun (WGS) entry which is preliminary data.</text>
</comment>
<organism evidence="2 3">
    <name type="scientific">Kitasatospora saccharophila</name>
    <dbReference type="NCBI Taxonomy" id="407973"/>
    <lineage>
        <taxon>Bacteria</taxon>
        <taxon>Bacillati</taxon>
        <taxon>Actinomycetota</taxon>
        <taxon>Actinomycetes</taxon>
        <taxon>Kitasatosporales</taxon>
        <taxon>Streptomycetaceae</taxon>
        <taxon>Kitasatospora</taxon>
    </lineage>
</organism>
<dbReference type="Proteomes" id="UP001500897">
    <property type="component" value="Unassembled WGS sequence"/>
</dbReference>
<dbReference type="SUPFAM" id="SSF46894">
    <property type="entry name" value="C-terminal effector domain of the bipartite response regulators"/>
    <property type="match status" value="1"/>
</dbReference>
<evidence type="ECO:0000313" key="3">
    <source>
        <dbReference type="Proteomes" id="UP001500897"/>
    </source>
</evidence>
<feature type="domain" description="HTH luxR-type" evidence="1">
    <location>
        <begin position="260"/>
        <end position="325"/>
    </location>
</feature>
<gene>
    <name evidence="2" type="ORF">GCM10009759_45570</name>
</gene>
<dbReference type="InterPro" id="IPR036390">
    <property type="entry name" value="WH_DNA-bd_sf"/>
</dbReference>
<dbReference type="InterPro" id="IPR002831">
    <property type="entry name" value="Tscrpt_reg_TrmB_N"/>
</dbReference>
<reference evidence="2 3" key="1">
    <citation type="journal article" date="2019" name="Int. J. Syst. Evol. Microbiol.">
        <title>The Global Catalogue of Microorganisms (GCM) 10K type strain sequencing project: providing services to taxonomists for standard genome sequencing and annotation.</title>
        <authorList>
            <consortium name="The Broad Institute Genomics Platform"/>
            <consortium name="The Broad Institute Genome Sequencing Center for Infectious Disease"/>
            <person name="Wu L."/>
            <person name="Ma J."/>
        </authorList>
    </citation>
    <scope>NUCLEOTIDE SEQUENCE [LARGE SCALE GENOMIC DNA]</scope>
    <source>
        <strain evidence="2 3">JCM 14559</strain>
    </source>
</reference>
<dbReference type="Pfam" id="PF00196">
    <property type="entry name" value="GerE"/>
    <property type="match status" value="1"/>
</dbReference>
<evidence type="ECO:0000313" key="2">
    <source>
        <dbReference type="EMBL" id="GAA2106909.1"/>
    </source>
</evidence>
<dbReference type="Pfam" id="PF01978">
    <property type="entry name" value="TrmB"/>
    <property type="match status" value="1"/>
</dbReference>
<dbReference type="Gene3D" id="1.10.10.10">
    <property type="entry name" value="Winged helix-like DNA-binding domain superfamily/Winged helix DNA-binding domain"/>
    <property type="match status" value="2"/>
</dbReference>
<dbReference type="SMART" id="SM00421">
    <property type="entry name" value="HTH_LUXR"/>
    <property type="match status" value="1"/>
</dbReference>
<keyword evidence="3" id="KW-1185">Reference proteome</keyword>